<gene>
    <name evidence="1" type="ORF">V5799_026884</name>
</gene>
<comment type="caution">
    <text evidence="1">The sequence shown here is derived from an EMBL/GenBank/DDBJ whole genome shotgun (WGS) entry which is preliminary data.</text>
</comment>
<proteinExistence type="predicted"/>
<evidence type="ECO:0000313" key="2">
    <source>
        <dbReference type="Proteomes" id="UP001321473"/>
    </source>
</evidence>
<keyword evidence="2" id="KW-1185">Reference proteome</keyword>
<protein>
    <submittedName>
        <fullName evidence="1">Uncharacterized protein</fullName>
    </submittedName>
</protein>
<name>A0AAQ4DHB1_AMBAM</name>
<reference evidence="1 2" key="1">
    <citation type="journal article" date="2023" name="Arcadia Sci">
        <title>De novo assembly of a long-read Amblyomma americanum tick genome.</title>
        <authorList>
            <person name="Chou S."/>
            <person name="Poskanzer K.E."/>
            <person name="Rollins M."/>
            <person name="Thuy-Boun P.S."/>
        </authorList>
    </citation>
    <scope>NUCLEOTIDE SEQUENCE [LARGE SCALE GENOMIC DNA]</scope>
    <source>
        <strain evidence="1">F_SG_1</strain>
        <tissue evidence="1">Salivary glands</tissue>
    </source>
</reference>
<dbReference type="Proteomes" id="UP001321473">
    <property type="component" value="Unassembled WGS sequence"/>
</dbReference>
<organism evidence="1 2">
    <name type="scientific">Amblyomma americanum</name>
    <name type="common">Lone star tick</name>
    <dbReference type="NCBI Taxonomy" id="6943"/>
    <lineage>
        <taxon>Eukaryota</taxon>
        <taxon>Metazoa</taxon>
        <taxon>Ecdysozoa</taxon>
        <taxon>Arthropoda</taxon>
        <taxon>Chelicerata</taxon>
        <taxon>Arachnida</taxon>
        <taxon>Acari</taxon>
        <taxon>Parasitiformes</taxon>
        <taxon>Ixodida</taxon>
        <taxon>Ixodoidea</taxon>
        <taxon>Ixodidae</taxon>
        <taxon>Amblyomminae</taxon>
        <taxon>Amblyomma</taxon>
    </lineage>
</organism>
<dbReference type="AlphaFoldDB" id="A0AAQ4DHB1"/>
<accession>A0AAQ4DHB1</accession>
<dbReference type="EMBL" id="JARKHS020030699">
    <property type="protein sequence ID" value="KAK8761851.1"/>
    <property type="molecule type" value="Genomic_DNA"/>
</dbReference>
<sequence>MEETALPLMAEAPGGGKPDEEVLSAAAVVEMAGPPLPADAAMMEVAGTPSDEDDPAFNAFNYWKTPFPDVNADVIME</sequence>
<evidence type="ECO:0000313" key="1">
    <source>
        <dbReference type="EMBL" id="KAK8761851.1"/>
    </source>
</evidence>